<evidence type="ECO:0000313" key="11">
    <source>
        <dbReference type="EMBL" id="KAL0959193.1"/>
    </source>
</evidence>
<gene>
    <name evidence="11" type="ORF">HGRIS_014472</name>
</gene>
<comment type="cofactor">
    <cofactor evidence="1">
        <name>FAD</name>
        <dbReference type="ChEBI" id="CHEBI:57692"/>
    </cofactor>
</comment>
<evidence type="ECO:0000313" key="12">
    <source>
        <dbReference type="Proteomes" id="UP001556367"/>
    </source>
</evidence>
<feature type="domain" description="Glucose-methanol-choline oxidoreductase N-terminal" evidence="9">
    <location>
        <begin position="97"/>
        <end position="120"/>
    </location>
</feature>
<evidence type="ECO:0000259" key="10">
    <source>
        <dbReference type="PROSITE" id="PS00624"/>
    </source>
</evidence>
<name>A0ABR3JTN6_9AGAR</name>
<evidence type="ECO:0000259" key="9">
    <source>
        <dbReference type="PROSITE" id="PS00623"/>
    </source>
</evidence>
<dbReference type="Gene3D" id="3.50.50.60">
    <property type="entry name" value="FAD/NAD(P)-binding domain"/>
    <property type="match status" value="1"/>
</dbReference>
<evidence type="ECO:0000256" key="8">
    <source>
        <dbReference type="RuleBase" id="RU003968"/>
    </source>
</evidence>
<dbReference type="InterPro" id="IPR000172">
    <property type="entry name" value="GMC_OxRdtase_N"/>
</dbReference>
<dbReference type="Pfam" id="PF05199">
    <property type="entry name" value="GMC_oxred_C"/>
    <property type="match status" value="1"/>
</dbReference>
<dbReference type="SUPFAM" id="SSF54373">
    <property type="entry name" value="FAD-linked reductases, C-terminal domain"/>
    <property type="match status" value="1"/>
</dbReference>
<evidence type="ECO:0000256" key="6">
    <source>
        <dbReference type="ARBA" id="ARBA00023002"/>
    </source>
</evidence>
<dbReference type="PANTHER" id="PTHR11552">
    <property type="entry name" value="GLUCOSE-METHANOL-CHOLINE GMC OXIDOREDUCTASE"/>
    <property type="match status" value="1"/>
</dbReference>
<feature type="domain" description="Glucose-methanol-choline oxidoreductase N-terminal" evidence="10">
    <location>
        <begin position="285"/>
        <end position="299"/>
    </location>
</feature>
<accession>A0ABR3JTN6</accession>
<protein>
    <recommendedName>
        <fullName evidence="9 10">Glucose-methanol-choline oxidoreductase N-terminal domain-containing protein</fullName>
    </recommendedName>
</protein>
<keyword evidence="12" id="KW-1185">Reference proteome</keyword>
<evidence type="ECO:0000256" key="4">
    <source>
        <dbReference type="ARBA" id="ARBA00022729"/>
    </source>
</evidence>
<comment type="similarity">
    <text evidence="2 8">Belongs to the GMC oxidoreductase family.</text>
</comment>
<reference evidence="12" key="1">
    <citation type="submission" date="2024-06" db="EMBL/GenBank/DDBJ databases">
        <title>Multi-omics analyses provide insights into the biosynthesis of the anticancer antibiotic pleurotin in Hohenbuehelia grisea.</title>
        <authorList>
            <person name="Weaver J.A."/>
            <person name="Alberti F."/>
        </authorList>
    </citation>
    <scope>NUCLEOTIDE SEQUENCE [LARGE SCALE GENOMIC DNA]</scope>
    <source>
        <strain evidence="12">T-177</strain>
    </source>
</reference>
<evidence type="ECO:0000256" key="3">
    <source>
        <dbReference type="ARBA" id="ARBA00022630"/>
    </source>
</evidence>
<dbReference type="Pfam" id="PF00732">
    <property type="entry name" value="GMC_oxred_N"/>
    <property type="match status" value="1"/>
</dbReference>
<evidence type="ECO:0000256" key="1">
    <source>
        <dbReference type="ARBA" id="ARBA00001974"/>
    </source>
</evidence>
<keyword evidence="5 8" id="KW-0274">FAD</keyword>
<keyword evidence="6" id="KW-0560">Oxidoreductase</keyword>
<dbReference type="PANTHER" id="PTHR11552:SF201">
    <property type="entry name" value="GLUCOSE-METHANOL-CHOLINE OXIDOREDUCTASE N-TERMINAL DOMAIN-CONTAINING PROTEIN"/>
    <property type="match status" value="1"/>
</dbReference>
<dbReference type="PROSITE" id="PS00623">
    <property type="entry name" value="GMC_OXRED_1"/>
    <property type="match status" value="1"/>
</dbReference>
<dbReference type="SUPFAM" id="SSF51905">
    <property type="entry name" value="FAD/NAD(P)-binding domain"/>
    <property type="match status" value="1"/>
</dbReference>
<proteinExistence type="inferred from homology"/>
<organism evidence="11 12">
    <name type="scientific">Hohenbuehelia grisea</name>
    <dbReference type="NCBI Taxonomy" id="104357"/>
    <lineage>
        <taxon>Eukaryota</taxon>
        <taxon>Fungi</taxon>
        <taxon>Dikarya</taxon>
        <taxon>Basidiomycota</taxon>
        <taxon>Agaricomycotina</taxon>
        <taxon>Agaricomycetes</taxon>
        <taxon>Agaricomycetidae</taxon>
        <taxon>Agaricales</taxon>
        <taxon>Pleurotineae</taxon>
        <taxon>Pleurotaceae</taxon>
        <taxon>Hohenbuehelia</taxon>
    </lineage>
</organism>
<sequence>MPPHLNVVTDPKAFAQSSYDFIVVGGGTAGLAVAARLSENPSITVAVLEAGPDLSADPNVALAAGWLITTSDPKYTWGFESEVQKHVADRRITLPRGKLLGGTSAINALMWTRAGRPEYDAWEALGNPGWNFEALLPYFNRSQSHKPQKNDLYGGKDEITEYNGTHGPVKTSYNTWYSSVIPAFKESVLDLSFEVNHNPFSGDATGFYNLAPSVDHDKAERQHAAVTYLAQASERPNISVLLGAHATRIIFADATGDLVAEGVEFDCSGTRYTVKGNKEVILSAGTYQTPQLLELSGIGKASVLGQFGIKTRVELPVGENLQDHILVPLQFGFTPEATAGLAVLPINADVKDEPGKESVHVLGGACSKSDLHRSAKSTTTGGPFLLATMDKIISDAQHAELVSTLDGYLASTGLSPLEREQLKFQRQWLCREGAPVADAQVMYASLPGMAAIPTPDGQMVIWFPITHLHPASRGSVHIKSADPLAAPSIDPNFLSREYDLKTLIHVVRFTQKLAKTGALSKLVSGPVLPPQNVETDEELSEWIRANMTTVFHPVGTAPMAARELGGAVDPSLKVYGTRNVRVVDASVIPLQLGATPMATIYAIAEKAAEVIKAAL</sequence>
<evidence type="ECO:0000256" key="2">
    <source>
        <dbReference type="ARBA" id="ARBA00010790"/>
    </source>
</evidence>
<comment type="caution">
    <text evidence="11">The sequence shown here is derived from an EMBL/GenBank/DDBJ whole genome shotgun (WGS) entry which is preliminary data.</text>
</comment>
<keyword evidence="3 8" id="KW-0285">Flavoprotein</keyword>
<dbReference type="EMBL" id="JASNQZ010000003">
    <property type="protein sequence ID" value="KAL0959193.1"/>
    <property type="molecule type" value="Genomic_DNA"/>
</dbReference>
<dbReference type="InterPro" id="IPR007867">
    <property type="entry name" value="GMC_OxRtase_C"/>
</dbReference>
<dbReference type="Proteomes" id="UP001556367">
    <property type="component" value="Unassembled WGS sequence"/>
</dbReference>
<dbReference type="InterPro" id="IPR036188">
    <property type="entry name" value="FAD/NAD-bd_sf"/>
</dbReference>
<dbReference type="PIRSF" id="PIRSF000137">
    <property type="entry name" value="Alcohol_oxidase"/>
    <property type="match status" value="1"/>
</dbReference>
<dbReference type="Gene3D" id="3.30.560.10">
    <property type="entry name" value="Glucose Oxidase, domain 3"/>
    <property type="match status" value="1"/>
</dbReference>
<dbReference type="InterPro" id="IPR012132">
    <property type="entry name" value="GMC_OxRdtase"/>
</dbReference>
<dbReference type="PROSITE" id="PS00624">
    <property type="entry name" value="GMC_OXRED_2"/>
    <property type="match status" value="1"/>
</dbReference>
<evidence type="ECO:0000256" key="7">
    <source>
        <dbReference type="ARBA" id="ARBA00023180"/>
    </source>
</evidence>
<keyword evidence="7" id="KW-0325">Glycoprotein</keyword>
<evidence type="ECO:0000256" key="5">
    <source>
        <dbReference type="ARBA" id="ARBA00022827"/>
    </source>
</evidence>
<keyword evidence="4" id="KW-0732">Signal</keyword>